<keyword evidence="2" id="KW-0560">Oxidoreductase</keyword>
<feature type="transmembrane region" description="Helical" evidence="1">
    <location>
        <begin position="6"/>
        <end position="22"/>
    </location>
</feature>
<feature type="transmembrane region" description="Helical" evidence="1">
    <location>
        <begin position="82"/>
        <end position="102"/>
    </location>
</feature>
<accession>A0A6J4QE07</accession>
<name>A0A6J4QE07_9BURK</name>
<sequence length="103" mass="11537">MGVLSLAIWTPILFGVVLLALGRDDQARTVRWIALIGSVVGFLVTLPLYGAFKLGTAEMQFVEKAPWIERFNIHYHLGLDGISFWFELLTAFITVVVVISAWE</sequence>
<dbReference type="GO" id="GO:0048039">
    <property type="term" value="F:ubiquinone binding"/>
    <property type="evidence" value="ECO:0007669"/>
    <property type="project" value="TreeGrafter"/>
</dbReference>
<feature type="non-terminal residue" evidence="2">
    <location>
        <position position="103"/>
    </location>
</feature>
<dbReference type="GO" id="GO:0015990">
    <property type="term" value="P:electron transport coupled proton transport"/>
    <property type="evidence" value="ECO:0007669"/>
    <property type="project" value="TreeGrafter"/>
</dbReference>
<dbReference type="PANTHER" id="PTHR43507">
    <property type="entry name" value="NADH-UBIQUINONE OXIDOREDUCTASE CHAIN 4"/>
    <property type="match status" value="1"/>
</dbReference>
<protein>
    <submittedName>
        <fullName evidence="2">NADH-ubiquinone oxidoreductase chain M</fullName>
        <ecNumber evidence="2">1.6.5.3</ecNumber>
    </submittedName>
</protein>
<dbReference type="PANTHER" id="PTHR43507:SF1">
    <property type="entry name" value="NADH-UBIQUINONE OXIDOREDUCTASE CHAIN 4"/>
    <property type="match status" value="1"/>
</dbReference>
<keyword evidence="1" id="KW-1133">Transmembrane helix</keyword>
<evidence type="ECO:0000313" key="2">
    <source>
        <dbReference type="EMBL" id="CAA9441267.1"/>
    </source>
</evidence>
<dbReference type="EC" id="1.6.5.3" evidence="2"/>
<dbReference type="GO" id="GO:0008137">
    <property type="term" value="F:NADH dehydrogenase (ubiquinone) activity"/>
    <property type="evidence" value="ECO:0007669"/>
    <property type="project" value="InterPro"/>
</dbReference>
<dbReference type="EMBL" id="CADCUX010000713">
    <property type="protein sequence ID" value="CAA9441267.1"/>
    <property type="molecule type" value="Genomic_DNA"/>
</dbReference>
<dbReference type="InterPro" id="IPR003918">
    <property type="entry name" value="NADH_UbQ_OxRdtase"/>
</dbReference>
<feature type="transmembrane region" description="Helical" evidence="1">
    <location>
        <begin position="29"/>
        <end position="52"/>
    </location>
</feature>
<keyword evidence="2" id="KW-0830">Ubiquinone</keyword>
<evidence type="ECO:0000256" key="1">
    <source>
        <dbReference type="SAM" id="Phobius"/>
    </source>
</evidence>
<dbReference type="AlphaFoldDB" id="A0A6J4QE07"/>
<gene>
    <name evidence="2" type="ORF">AVDCRST_MAG51-3285</name>
</gene>
<keyword evidence="1" id="KW-0472">Membrane</keyword>
<reference evidence="2" key="1">
    <citation type="submission" date="2020-02" db="EMBL/GenBank/DDBJ databases">
        <authorList>
            <person name="Meier V. D."/>
        </authorList>
    </citation>
    <scope>NUCLEOTIDE SEQUENCE</scope>
    <source>
        <strain evidence="2">AVDCRST_MAG51</strain>
    </source>
</reference>
<dbReference type="GO" id="GO:0042773">
    <property type="term" value="P:ATP synthesis coupled electron transport"/>
    <property type="evidence" value="ECO:0007669"/>
    <property type="project" value="InterPro"/>
</dbReference>
<dbReference type="GO" id="GO:0003954">
    <property type="term" value="F:NADH dehydrogenase activity"/>
    <property type="evidence" value="ECO:0007669"/>
    <property type="project" value="TreeGrafter"/>
</dbReference>
<organism evidence="2">
    <name type="scientific">uncultured Ramlibacter sp</name>
    <dbReference type="NCBI Taxonomy" id="260755"/>
    <lineage>
        <taxon>Bacteria</taxon>
        <taxon>Pseudomonadati</taxon>
        <taxon>Pseudomonadota</taxon>
        <taxon>Betaproteobacteria</taxon>
        <taxon>Burkholderiales</taxon>
        <taxon>Comamonadaceae</taxon>
        <taxon>Ramlibacter</taxon>
        <taxon>environmental samples</taxon>
    </lineage>
</organism>
<keyword evidence="1" id="KW-0812">Transmembrane</keyword>
<proteinExistence type="predicted"/>